<sequence length="428" mass="48521">MKIGVVGPLDSSKKIKEYLNEIDNDLEIKLYIREKLVDAPEVIVDCENECDGIIFTGCGVYESVRAKHKINLPNVFVSRGNASIVKALWQIKNSNINFNKFSIDVVDNEILSDALYEIDFDINNVYSMPYSNDISEMDYAKWHIDLFESKKTDVMLTGLANVYNCLKSKGYPVFRLEATRPLIRVSYNELKSKYELNKAKHSQIGVEILSLVDYKESMDKYYSNMIKRCDLDKIIVEYVRDIQGSVFNFGRDEYIIFAHKGAIENDINYNKLFSLKNKIKSIGFSLAVGIGIGNTSYQAETNGYKALKRSLDSSDFDIYLIDENKFLKGPLGLDSEINYSLIASDEYTIDISKKSGLSCESISKIIAISNTRQSKIYDTKELATHLNISDRSARRILNKLVSKELARVCAKGTSEGVGRPKNLVELLF</sequence>
<name>A0A2P2BT85_9FIRM</name>
<dbReference type="Proteomes" id="UP000245695">
    <property type="component" value="Chromosome 1"/>
</dbReference>
<keyword evidence="2" id="KW-1185">Reference proteome</keyword>
<gene>
    <name evidence="1" type="ORF">FRIFI_2040</name>
</gene>
<keyword evidence="1" id="KW-0378">Hydrolase</keyword>
<evidence type="ECO:0000313" key="2">
    <source>
        <dbReference type="Proteomes" id="UP000245695"/>
    </source>
</evidence>
<organism evidence="1 2">
    <name type="scientific">Romboutsia hominis</name>
    <dbReference type="NCBI Taxonomy" id="1507512"/>
    <lineage>
        <taxon>Bacteria</taxon>
        <taxon>Bacillati</taxon>
        <taxon>Bacillota</taxon>
        <taxon>Clostridia</taxon>
        <taxon>Peptostreptococcales</taxon>
        <taxon>Peptostreptococcaceae</taxon>
        <taxon>Romboutsia</taxon>
    </lineage>
</organism>
<protein>
    <submittedName>
        <fullName evidence="1">GTP cyclohydrolase III</fullName>
    </submittedName>
</protein>
<dbReference type="AlphaFoldDB" id="A0A2P2BT85"/>
<reference evidence="1 2" key="1">
    <citation type="submission" date="2014-09" db="EMBL/GenBank/DDBJ databases">
        <authorList>
            <person name="Hornung B.V."/>
        </authorList>
    </citation>
    <scope>NUCLEOTIDE SEQUENCE [LARGE SCALE GENOMIC DNA]</scope>
    <source>
        <strain evidence="1 2">FRIFI</strain>
    </source>
</reference>
<evidence type="ECO:0000313" key="1">
    <source>
        <dbReference type="EMBL" id="CEI73568.1"/>
    </source>
</evidence>
<dbReference type="RefSeq" id="WP_092924713.1">
    <property type="nucleotide sequence ID" value="NZ_FJTZ01000012.1"/>
</dbReference>
<proteinExistence type="predicted"/>
<accession>A0A2P2BT85</accession>
<dbReference type="GO" id="GO:0016787">
    <property type="term" value="F:hydrolase activity"/>
    <property type="evidence" value="ECO:0007669"/>
    <property type="project" value="UniProtKB-KW"/>
</dbReference>
<dbReference type="InterPro" id="IPR043128">
    <property type="entry name" value="Rev_trsase/Diguanyl_cyclase"/>
</dbReference>
<dbReference type="EMBL" id="LN650648">
    <property type="protein sequence ID" value="CEI73568.1"/>
    <property type="molecule type" value="Genomic_DNA"/>
</dbReference>
<dbReference type="Gene3D" id="3.30.70.270">
    <property type="match status" value="1"/>
</dbReference>
<dbReference type="KEGG" id="rhom:FRIFI_2040"/>